<comment type="similarity">
    <text evidence="1 6">Belongs to the sigma-70 factor family. ECF subfamily.</text>
</comment>
<dbReference type="InterPro" id="IPR013249">
    <property type="entry name" value="RNA_pol_sigma70_r4_t2"/>
</dbReference>
<dbReference type="PROSITE" id="PS01063">
    <property type="entry name" value="SIGMA70_ECF"/>
    <property type="match status" value="1"/>
</dbReference>
<comment type="caution">
    <text evidence="9">The sequence shown here is derived from an EMBL/GenBank/DDBJ whole genome shotgun (WGS) entry which is preliminary data.</text>
</comment>
<keyword evidence="4 6" id="KW-0238">DNA-binding</keyword>
<dbReference type="Pfam" id="PF04542">
    <property type="entry name" value="Sigma70_r2"/>
    <property type="match status" value="1"/>
</dbReference>
<feature type="domain" description="RNA polymerase sigma-70 region 2" evidence="7">
    <location>
        <begin position="25"/>
        <end position="90"/>
    </location>
</feature>
<dbReference type="NCBIfam" id="TIGR02937">
    <property type="entry name" value="sigma70-ECF"/>
    <property type="match status" value="1"/>
</dbReference>
<dbReference type="Gene3D" id="1.10.1740.10">
    <property type="match status" value="1"/>
</dbReference>
<evidence type="ECO:0000256" key="1">
    <source>
        <dbReference type="ARBA" id="ARBA00010641"/>
    </source>
</evidence>
<dbReference type="InterPro" id="IPR007627">
    <property type="entry name" value="RNA_pol_sigma70_r2"/>
</dbReference>
<dbReference type="CDD" id="cd06171">
    <property type="entry name" value="Sigma70_r4"/>
    <property type="match status" value="1"/>
</dbReference>
<feature type="domain" description="RNA polymerase sigma factor 70 region 4 type 2" evidence="8">
    <location>
        <begin position="131"/>
        <end position="174"/>
    </location>
</feature>
<organism evidence="9 10">
    <name type="scientific">Fictibacillus fluitans</name>
    <dbReference type="NCBI Taxonomy" id="3058422"/>
    <lineage>
        <taxon>Bacteria</taxon>
        <taxon>Bacillati</taxon>
        <taxon>Bacillota</taxon>
        <taxon>Bacilli</taxon>
        <taxon>Bacillales</taxon>
        <taxon>Fictibacillaceae</taxon>
        <taxon>Fictibacillus</taxon>
    </lineage>
</organism>
<dbReference type="InterPro" id="IPR014284">
    <property type="entry name" value="RNA_pol_sigma-70_dom"/>
</dbReference>
<dbReference type="NCBIfam" id="NF006930">
    <property type="entry name" value="PRK09415.1"/>
    <property type="match status" value="1"/>
</dbReference>
<proteinExistence type="inferred from homology"/>
<name>A0ABT8HVT6_9BACL</name>
<dbReference type="RefSeq" id="WP_301165655.1">
    <property type="nucleotide sequence ID" value="NZ_JAUHTR010000003.1"/>
</dbReference>
<dbReference type="PANTHER" id="PTHR43133:SF60">
    <property type="entry name" value="RNA POLYMERASE SIGMA FACTOR SIGV"/>
    <property type="match status" value="1"/>
</dbReference>
<gene>
    <name evidence="9" type="ORF">QYB97_09020</name>
</gene>
<dbReference type="Gene3D" id="1.10.10.10">
    <property type="entry name" value="Winged helix-like DNA-binding domain superfamily/Winged helix DNA-binding domain"/>
    <property type="match status" value="1"/>
</dbReference>
<dbReference type="InterPro" id="IPR039425">
    <property type="entry name" value="RNA_pol_sigma-70-like"/>
</dbReference>
<evidence type="ECO:0000259" key="7">
    <source>
        <dbReference type="Pfam" id="PF04542"/>
    </source>
</evidence>
<protein>
    <recommendedName>
        <fullName evidence="6">RNA polymerase sigma factor</fullName>
    </recommendedName>
</protein>
<evidence type="ECO:0000256" key="4">
    <source>
        <dbReference type="ARBA" id="ARBA00023125"/>
    </source>
</evidence>
<keyword evidence="2 6" id="KW-0805">Transcription regulation</keyword>
<dbReference type="PANTHER" id="PTHR43133">
    <property type="entry name" value="RNA POLYMERASE ECF-TYPE SIGMA FACTO"/>
    <property type="match status" value="1"/>
</dbReference>
<evidence type="ECO:0000313" key="9">
    <source>
        <dbReference type="EMBL" id="MDN4524615.1"/>
    </source>
</evidence>
<evidence type="ECO:0000259" key="8">
    <source>
        <dbReference type="Pfam" id="PF08281"/>
    </source>
</evidence>
<keyword evidence="10" id="KW-1185">Reference proteome</keyword>
<dbReference type="Proteomes" id="UP001172721">
    <property type="component" value="Unassembled WGS sequence"/>
</dbReference>
<evidence type="ECO:0000256" key="6">
    <source>
        <dbReference type="RuleBase" id="RU000716"/>
    </source>
</evidence>
<accession>A0ABT8HVT6</accession>
<keyword evidence="5 6" id="KW-0804">Transcription</keyword>
<sequence length="183" mass="21557">MHLQSFSRKPVLTAAMTQEETMEQLMKEYGNDVLYLCYTYVKEWNLAEDLAQEVFIKVYEKADTFKGEAKVKTWLYKIAANHCKDYVKSAHYRYSMVTHKIQMYIKGTSSSVEEIALYRDEKKMLSQHIFKLPLKYREIIFLYYYEELTLQEISNTLNTNLSTVKSRLTKARSLLKDAIKGGK</sequence>
<dbReference type="SUPFAM" id="SSF88946">
    <property type="entry name" value="Sigma2 domain of RNA polymerase sigma factors"/>
    <property type="match status" value="1"/>
</dbReference>
<evidence type="ECO:0000313" key="10">
    <source>
        <dbReference type="Proteomes" id="UP001172721"/>
    </source>
</evidence>
<dbReference type="InterPro" id="IPR013324">
    <property type="entry name" value="RNA_pol_sigma_r3/r4-like"/>
</dbReference>
<dbReference type="EMBL" id="JAUHTR010000003">
    <property type="protein sequence ID" value="MDN4524615.1"/>
    <property type="molecule type" value="Genomic_DNA"/>
</dbReference>
<dbReference type="SUPFAM" id="SSF88659">
    <property type="entry name" value="Sigma3 and sigma4 domains of RNA polymerase sigma factors"/>
    <property type="match status" value="1"/>
</dbReference>
<evidence type="ECO:0000256" key="3">
    <source>
        <dbReference type="ARBA" id="ARBA00023082"/>
    </source>
</evidence>
<dbReference type="InterPro" id="IPR036388">
    <property type="entry name" value="WH-like_DNA-bd_sf"/>
</dbReference>
<reference evidence="9" key="1">
    <citation type="submission" date="2023-07" db="EMBL/GenBank/DDBJ databases">
        <title>Fictibacillus sp. isolated from freshwater pond.</title>
        <authorList>
            <person name="Kirdat K."/>
            <person name="Bhat A."/>
            <person name="Mourya A."/>
            <person name="Yadav A."/>
        </authorList>
    </citation>
    <scope>NUCLEOTIDE SEQUENCE</scope>
    <source>
        <strain evidence="9">NE201</strain>
    </source>
</reference>
<dbReference type="InterPro" id="IPR000838">
    <property type="entry name" value="RNA_pol_sigma70_ECF_CS"/>
</dbReference>
<evidence type="ECO:0000256" key="5">
    <source>
        <dbReference type="ARBA" id="ARBA00023163"/>
    </source>
</evidence>
<dbReference type="InterPro" id="IPR013325">
    <property type="entry name" value="RNA_pol_sigma_r2"/>
</dbReference>
<keyword evidence="3 6" id="KW-0731">Sigma factor</keyword>
<evidence type="ECO:0000256" key="2">
    <source>
        <dbReference type="ARBA" id="ARBA00023015"/>
    </source>
</evidence>
<dbReference type="Pfam" id="PF08281">
    <property type="entry name" value="Sigma70_r4_2"/>
    <property type="match status" value="1"/>
</dbReference>